<dbReference type="CDD" id="cd03768">
    <property type="entry name" value="SR_ResInv"/>
    <property type="match status" value="1"/>
</dbReference>
<evidence type="ECO:0000256" key="1">
    <source>
        <dbReference type="ARBA" id="ARBA00009913"/>
    </source>
</evidence>
<dbReference type="InterPro" id="IPR006119">
    <property type="entry name" value="Resolv_N"/>
</dbReference>
<evidence type="ECO:0000313" key="7">
    <source>
        <dbReference type="EMBL" id="MFB5193021.1"/>
    </source>
</evidence>
<dbReference type="InterPro" id="IPR036162">
    <property type="entry name" value="Resolvase-like_N_sf"/>
</dbReference>
<evidence type="ECO:0000256" key="2">
    <source>
        <dbReference type="ARBA" id="ARBA00022908"/>
    </source>
</evidence>
<dbReference type="InterPro" id="IPR006118">
    <property type="entry name" value="Recombinase_CS"/>
</dbReference>
<dbReference type="EMBL" id="JBDXSU010000035">
    <property type="protein sequence ID" value="MFB5193021.1"/>
    <property type="molecule type" value="Genomic_DNA"/>
</dbReference>
<comment type="similarity">
    <text evidence="1">Belongs to the site-specific recombinase resolvase family.</text>
</comment>
<keyword evidence="8" id="KW-1185">Reference proteome</keyword>
<name>A0ABV5ALL6_9BACL</name>
<reference evidence="7 8" key="1">
    <citation type="journal article" date="2024" name="Int. J. Mol. Sci.">
        <title>Exploration of Alicyclobacillus spp. Genome in Search of Antibiotic Resistance.</title>
        <authorList>
            <person name="Bucka-Kolendo J."/>
            <person name="Kiousi D.E."/>
            <person name="Dekowska A."/>
            <person name="Mikolajczuk-Szczyrba A."/>
            <person name="Karadedos D.M."/>
            <person name="Michael P."/>
            <person name="Galanis A."/>
            <person name="Sokolowska B."/>
        </authorList>
    </citation>
    <scope>NUCLEOTIDE SEQUENCE [LARGE SCALE GENOMIC DNA]</scope>
    <source>
        <strain evidence="7 8">KKP 3000</strain>
    </source>
</reference>
<evidence type="ECO:0000313" key="8">
    <source>
        <dbReference type="Proteomes" id="UP001579974"/>
    </source>
</evidence>
<dbReference type="Pfam" id="PF00239">
    <property type="entry name" value="Resolvase"/>
    <property type="match status" value="1"/>
</dbReference>
<keyword evidence="4" id="KW-0233">DNA recombination</keyword>
<dbReference type="PROSITE" id="PS51736">
    <property type="entry name" value="RECOMBINASES_3"/>
    <property type="match status" value="1"/>
</dbReference>
<accession>A0ABV5ALL6</accession>
<keyword evidence="2" id="KW-0229">DNA integration</keyword>
<keyword evidence="3" id="KW-0238">DNA-binding</keyword>
<feature type="domain" description="Resolvase/invertase-type recombinase catalytic" evidence="6">
    <location>
        <begin position="1"/>
        <end position="86"/>
    </location>
</feature>
<dbReference type="PANTHER" id="PTHR30461">
    <property type="entry name" value="DNA-INVERTASE FROM LAMBDOID PROPHAGE"/>
    <property type="match status" value="1"/>
</dbReference>
<dbReference type="PANTHER" id="PTHR30461:SF26">
    <property type="entry name" value="RESOLVASE HOMOLOG YNEB"/>
    <property type="match status" value="1"/>
</dbReference>
<evidence type="ECO:0000256" key="5">
    <source>
        <dbReference type="PROSITE-ProRule" id="PRU10137"/>
    </source>
</evidence>
<comment type="caution">
    <text evidence="7">The sequence shown here is derived from an EMBL/GenBank/DDBJ whole genome shotgun (WGS) entry which is preliminary data.</text>
</comment>
<sequence>MIYGYARVSSRAQNLDAQITQLSDYGCDKIFKEKISGRTLNHREQFTKLLNLVVDGDIIVVTKLDRFARSTQGVILILVLPFITHL</sequence>
<evidence type="ECO:0000256" key="3">
    <source>
        <dbReference type="ARBA" id="ARBA00023125"/>
    </source>
</evidence>
<dbReference type="Gene3D" id="3.40.50.1390">
    <property type="entry name" value="Resolvase, N-terminal catalytic domain"/>
    <property type="match status" value="1"/>
</dbReference>
<organism evidence="7 8">
    <name type="scientific">Alicyclobacillus fastidiosus</name>
    <dbReference type="NCBI Taxonomy" id="392011"/>
    <lineage>
        <taxon>Bacteria</taxon>
        <taxon>Bacillati</taxon>
        <taxon>Bacillota</taxon>
        <taxon>Bacilli</taxon>
        <taxon>Bacillales</taxon>
        <taxon>Alicyclobacillaceae</taxon>
        <taxon>Alicyclobacillus</taxon>
    </lineage>
</organism>
<evidence type="ECO:0000256" key="4">
    <source>
        <dbReference type="ARBA" id="ARBA00023172"/>
    </source>
</evidence>
<dbReference type="Proteomes" id="UP001579974">
    <property type="component" value="Unassembled WGS sequence"/>
</dbReference>
<dbReference type="SUPFAM" id="SSF53041">
    <property type="entry name" value="Resolvase-like"/>
    <property type="match status" value="1"/>
</dbReference>
<gene>
    <name evidence="7" type="ORF">KKP3000_002618</name>
</gene>
<proteinExistence type="inferred from homology"/>
<evidence type="ECO:0000259" key="6">
    <source>
        <dbReference type="PROSITE" id="PS51736"/>
    </source>
</evidence>
<protein>
    <submittedName>
        <fullName evidence="7">Recombinase family protein</fullName>
    </submittedName>
</protein>
<feature type="active site" description="O-(5'-phospho-DNA)-serine intermediate" evidence="5">
    <location>
        <position position="9"/>
    </location>
</feature>
<dbReference type="RefSeq" id="WP_268008825.1">
    <property type="nucleotide sequence ID" value="NZ_BSUT01000003.1"/>
</dbReference>
<dbReference type="InterPro" id="IPR050639">
    <property type="entry name" value="SSR_resolvase"/>
</dbReference>
<dbReference type="PROSITE" id="PS00397">
    <property type="entry name" value="RECOMBINASES_1"/>
    <property type="match status" value="1"/>
</dbReference>
<dbReference type="SMART" id="SM00857">
    <property type="entry name" value="Resolvase"/>
    <property type="match status" value="1"/>
</dbReference>